<evidence type="ECO:0000313" key="3">
    <source>
        <dbReference type="Proteomes" id="UP000193642"/>
    </source>
</evidence>
<sequence>MIVPLAVLSVLASSASAHGIMAWPIMRTLDPKCGVVPENTSVQGSIAVKIPVIPAGATKYNAVIRWSYISNNGGQPANEAFGSCADVVVAANGKNDHNKYLLLAQGVDGDLPKDSPNYWDQSCNPAGSFQCGADTRFISQCVSLAASGGFGGGSSWYQYQCPKGTKCVTSGSNAVCK</sequence>
<name>A0A1Y2D2S8_9FUNG</name>
<reference evidence="2 3" key="1">
    <citation type="submission" date="2016-07" db="EMBL/GenBank/DDBJ databases">
        <title>Pervasive Adenine N6-methylation of Active Genes in Fungi.</title>
        <authorList>
            <consortium name="DOE Joint Genome Institute"/>
            <person name="Mondo S.J."/>
            <person name="Dannebaum R.O."/>
            <person name="Kuo R.C."/>
            <person name="Labutti K."/>
            <person name="Haridas S."/>
            <person name="Kuo A."/>
            <person name="Salamov A."/>
            <person name="Ahrendt S.R."/>
            <person name="Lipzen A."/>
            <person name="Sullivan W."/>
            <person name="Andreopoulos W.B."/>
            <person name="Clum A."/>
            <person name="Lindquist E."/>
            <person name="Daum C."/>
            <person name="Ramamoorthy G.K."/>
            <person name="Gryganskyi A."/>
            <person name="Culley D."/>
            <person name="Magnuson J.K."/>
            <person name="James T.Y."/>
            <person name="O'Malley M.A."/>
            <person name="Stajich J.E."/>
            <person name="Spatafora J.W."/>
            <person name="Visel A."/>
            <person name="Grigoriev I.V."/>
        </authorList>
    </citation>
    <scope>NUCLEOTIDE SEQUENCE [LARGE SCALE GENOMIC DNA]</scope>
    <source>
        <strain evidence="2 3">JEL800</strain>
    </source>
</reference>
<accession>A0A1Y2D2S8</accession>
<feature type="chain" id="PRO_5012960208" description="Chitin-binding type-4 domain-containing protein" evidence="1">
    <location>
        <begin position="18"/>
        <end position="177"/>
    </location>
</feature>
<evidence type="ECO:0000256" key="1">
    <source>
        <dbReference type="SAM" id="SignalP"/>
    </source>
</evidence>
<evidence type="ECO:0000313" key="2">
    <source>
        <dbReference type="EMBL" id="ORY52875.1"/>
    </source>
</evidence>
<dbReference type="OrthoDB" id="2104334at2759"/>
<keyword evidence="1" id="KW-0732">Signal</keyword>
<keyword evidence="3" id="KW-1185">Reference proteome</keyword>
<protein>
    <recommendedName>
        <fullName evidence="4">Chitin-binding type-4 domain-containing protein</fullName>
    </recommendedName>
</protein>
<evidence type="ECO:0008006" key="4">
    <source>
        <dbReference type="Google" id="ProtNLM"/>
    </source>
</evidence>
<feature type="signal peptide" evidence="1">
    <location>
        <begin position="1"/>
        <end position="17"/>
    </location>
</feature>
<dbReference type="AlphaFoldDB" id="A0A1Y2D2S8"/>
<organism evidence="2 3">
    <name type="scientific">Rhizoclosmatium globosum</name>
    <dbReference type="NCBI Taxonomy" id="329046"/>
    <lineage>
        <taxon>Eukaryota</taxon>
        <taxon>Fungi</taxon>
        <taxon>Fungi incertae sedis</taxon>
        <taxon>Chytridiomycota</taxon>
        <taxon>Chytridiomycota incertae sedis</taxon>
        <taxon>Chytridiomycetes</taxon>
        <taxon>Chytridiales</taxon>
        <taxon>Chytriomycetaceae</taxon>
        <taxon>Rhizoclosmatium</taxon>
    </lineage>
</organism>
<proteinExistence type="predicted"/>
<dbReference type="EMBL" id="MCGO01000002">
    <property type="protein sequence ID" value="ORY52875.1"/>
    <property type="molecule type" value="Genomic_DNA"/>
</dbReference>
<comment type="caution">
    <text evidence="2">The sequence shown here is derived from an EMBL/GenBank/DDBJ whole genome shotgun (WGS) entry which is preliminary data.</text>
</comment>
<gene>
    <name evidence="2" type="ORF">BCR33DRAFT_814620</name>
</gene>
<dbReference type="Proteomes" id="UP000193642">
    <property type="component" value="Unassembled WGS sequence"/>
</dbReference>